<evidence type="ECO:0000256" key="3">
    <source>
        <dbReference type="ARBA" id="ARBA00022741"/>
    </source>
</evidence>
<keyword evidence="4" id="KW-0067">ATP-binding</keyword>
<evidence type="ECO:0000256" key="6">
    <source>
        <dbReference type="ARBA" id="ARBA00023146"/>
    </source>
</evidence>
<dbReference type="Gene3D" id="3.90.740.10">
    <property type="entry name" value="Valyl/Leucyl/Isoleucyl-tRNA synthetase, editing domain"/>
    <property type="match status" value="1"/>
</dbReference>
<dbReference type="EMBL" id="CP029752">
    <property type="protein sequence ID" value="QFG76968.1"/>
    <property type="molecule type" value="Genomic_DNA"/>
</dbReference>
<keyword evidence="2" id="KW-0436">Ligase</keyword>
<sequence length="86" mass="9692">MAHPLPAGRRRENRRRERLPVVATTRPETLLGDTGVAVNPEDPRYKDLIGKFVILPLVDRRIPIVGDEHADMEKAPARENHPGARL</sequence>
<proteinExistence type="predicted"/>
<dbReference type="SUPFAM" id="SSF50677">
    <property type="entry name" value="ValRS/IleRS/LeuRS editing domain"/>
    <property type="match status" value="1"/>
</dbReference>
<organism evidence="8">
    <name type="scientific">Raoultella planticola</name>
    <name type="common">Klebsiella planticola</name>
    <dbReference type="NCBI Taxonomy" id="575"/>
    <lineage>
        <taxon>Bacteria</taxon>
        <taxon>Pseudomonadati</taxon>
        <taxon>Pseudomonadota</taxon>
        <taxon>Gammaproteobacteria</taxon>
        <taxon>Enterobacterales</taxon>
        <taxon>Enterobacteriaceae</taxon>
        <taxon>Klebsiella/Raoultella group</taxon>
        <taxon>Raoultella</taxon>
    </lineage>
</organism>
<keyword evidence="5" id="KW-0648">Protein biosynthesis</keyword>
<dbReference type="GO" id="GO:0005524">
    <property type="term" value="F:ATP binding"/>
    <property type="evidence" value="ECO:0007669"/>
    <property type="project" value="UniProtKB-KW"/>
</dbReference>
<dbReference type="PANTHER" id="PTHR11946:SF93">
    <property type="entry name" value="VALINE--TRNA LIGASE, CHLOROPLASTIC_MITOCHONDRIAL 2"/>
    <property type="match status" value="1"/>
</dbReference>
<protein>
    <recommendedName>
        <fullName evidence="1">valine--tRNA ligase</fullName>
        <ecNumber evidence="1">6.1.1.9</ecNumber>
    </recommendedName>
    <alternativeName>
        <fullName evidence="7">Valyl-tRNA synthetase</fullName>
    </alternativeName>
</protein>
<accession>A0A5P6AAH9</accession>
<dbReference type="GO" id="GO:0006438">
    <property type="term" value="P:valyl-tRNA aminoacylation"/>
    <property type="evidence" value="ECO:0007669"/>
    <property type="project" value="InterPro"/>
</dbReference>
<evidence type="ECO:0000256" key="7">
    <source>
        <dbReference type="ARBA" id="ARBA00029936"/>
    </source>
</evidence>
<dbReference type="InterPro" id="IPR009008">
    <property type="entry name" value="Val/Leu/Ile-tRNA-synth_edit"/>
</dbReference>
<dbReference type="PANTHER" id="PTHR11946">
    <property type="entry name" value="VALYL-TRNA SYNTHETASES"/>
    <property type="match status" value="1"/>
</dbReference>
<evidence type="ECO:0000256" key="2">
    <source>
        <dbReference type="ARBA" id="ARBA00022598"/>
    </source>
</evidence>
<evidence type="ECO:0000256" key="4">
    <source>
        <dbReference type="ARBA" id="ARBA00022840"/>
    </source>
</evidence>
<dbReference type="EC" id="6.1.1.9" evidence="1"/>
<evidence type="ECO:0000256" key="1">
    <source>
        <dbReference type="ARBA" id="ARBA00013169"/>
    </source>
</evidence>
<evidence type="ECO:0000256" key="5">
    <source>
        <dbReference type="ARBA" id="ARBA00022917"/>
    </source>
</evidence>
<dbReference type="InterPro" id="IPR002303">
    <property type="entry name" value="Valyl-tRNA_ligase"/>
</dbReference>
<name>A0A5P6AAH9_RAOPL</name>
<reference evidence="8" key="1">
    <citation type="submission" date="2018-05" db="EMBL/GenBank/DDBJ databases">
        <title>Bacterial isolates from healthy term breastfed infants carrying antibiotic resistance genes.</title>
        <authorList>
            <person name="Casaburi G."/>
        </authorList>
    </citation>
    <scope>NUCLEOTIDE SEQUENCE [LARGE SCALE GENOMIC DNA]</scope>
    <source>
        <strain evidence="8">7084_4</strain>
    </source>
</reference>
<dbReference type="GO" id="GO:0002161">
    <property type="term" value="F:aminoacyl-tRNA deacylase activity"/>
    <property type="evidence" value="ECO:0007669"/>
    <property type="project" value="InterPro"/>
</dbReference>
<gene>
    <name evidence="8" type="ORF">DMB90_20450</name>
</gene>
<keyword evidence="6" id="KW-0030">Aminoacyl-tRNA synthetase</keyword>
<dbReference type="AlphaFoldDB" id="A0A5P6AAH9"/>
<dbReference type="GO" id="GO:0004832">
    <property type="term" value="F:valine-tRNA ligase activity"/>
    <property type="evidence" value="ECO:0007669"/>
    <property type="project" value="UniProtKB-EC"/>
</dbReference>
<evidence type="ECO:0000313" key="8">
    <source>
        <dbReference type="EMBL" id="QFG76968.1"/>
    </source>
</evidence>
<dbReference type="GO" id="GO:0005829">
    <property type="term" value="C:cytosol"/>
    <property type="evidence" value="ECO:0007669"/>
    <property type="project" value="TreeGrafter"/>
</dbReference>
<keyword evidence="3" id="KW-0547">Nucleotide-binding</keyword>